<dbReference type="Proteomes" id="UP000015961">
    <property type="component" value="Unassembled WGS sequence"/>
</dbReference>
<sequence>MKTKWYEKKRVYIPLSIVLGLLGFDILYGSLSTKKEDESFISEDDSHKDTPFFRKKK</sequence>
<dbReference type="STRING" id="1140003.OMY_00164"/>
<keyword evidence="1" id="KW-1133">Transmembrane helix</keyword>
<protein>
    <submittedName>
        <fullName evidence="2">Uncharacterized protein</fullName>
    </submittedName>
</protein>
<feature type="transmembrane region" description="Helical" evidence="1">
    <location>
        <begin position="12"/>
        <end position="31"/>
    </location>
</feature>
<dbReference type="PATRIC" id="fig|1140003.3.peg.161"/>
<dbReference type="EMBL" id="ASWO01000001">
    <property type="protein sequence ID" value="EOT87107.1"/>
    <property type="molecule type" value="Genomic_DNA"/>
</dbReference>
<gene>
    <name evidence="2" type="ORF">I573_00163</name>
</gene>
<reference evidence="2 3" key="1">
    <citation type="submission" date="2013-03" db="EMBL/GenBank/DDBJ databases">
        <title>The Genome Sequence of Enterococcus sulfureus ATCC_49903 (PacBio/Illumina hybrid assembly).</title>
        <authorList>
            <consortium name="The Broad Institute Genomics Platform"/>
            <consortium name="The Broad Institute Genome Sequencing Center for Infectious Disease"/>
            <person name="Earl A."/>
            <person name="Russ C."/>
            <person name="Gilmore M."/>
            <person name="Surin D."/>
            <person name="Walker B."/>
            <person name="Young S."/>
            <person name="Zeng Q."/>
            <person name="Gargeya S."/>
            <person name="Fitzgerald M."/>
            <person name="Haas B."/>
            <person name="Abouelleil A."/>
            <person name="Allen A.W."/>
            <person name="Alvarado L."/>
            <person name="Arachchi H.M."/>
            <person name="Berlin A.M."/>
            <person name="Chapman S.B."/>
            <person name="Gainer-Dewar J."/>
            <person name="Goldberg J."/>
            <person name="Griggs A."/>
            <person name="Gujja S."/>
            <person name="Hansen M."/>
            <person name="Howarth C."/>
            <person name="Imamovic A."/>
            <person name="Ireland A."/>
            <person name="Larimer J."/>
            <person name="McCowan C."/>
            <person name="Murphy C."/>
            <person name="Pearson M."/>
            <person name="Poon T.W."/>
            <person name="Priest M."/>
            <person name="Roberts A."/>
            <person name="Saif S."/>
            <person name="Shea T."/>
            <person name="Sisk P."/>
            <person name="Sykes S."/>
            <person name="Wortman J."/>
            <person name="Nusbaum C."/>
            <person name="Birren B."/>
        </authorList>
    </citation>
    <scope>NUCLEOTIDE SEQUENCE [LARGE SCALE GENOMIC DNA]</scope>
    <source>
        <strain evidence="2 3">ATCC 49903</strain>
    </source>
</reference>
<accession>S0NZW0</accession>
<organism evidence="2 3">
    <name type="scientific">Enterococcus sulfureus ATCC 49903</name>
    <dbReference type="NCBI Taxonomy" id="1140003"/>
    <lineage>
        <taxon>Bacteria</taxon>
        <taxon>Bacillati</taxon>
        <taxon>Bacillota</taxon>
        <taxon>Bacilli</taxon>
        <taxon>Lactobacillales</taxon>
        <taxon>Enterococcaceae</taxon>
        <taxon>Enterococcus</taxon>
    </lineage>
</organism>
<evidence type="ECO:0000313" key="2">
    <source>
        <dbReference type="EMBL" id="EOT87107.1"/>
    </source>
</evidence>
<evidence type="ECO:0000256" key="1">
    <source>
        <dbReference type="SAM" id="Phobius"/>
    </source>
</evidence>
<name>S0NZW0_9ENTE</name>
<keyword evidence="1" id="KW-0472">Membrane</keyword>
<comment type="caution">
    <text evidence="2">The sequence shown here is derived from an EMBL/GenBank/DDBJ whole genome shotgun (WGS) entry which is preliminary data.</text>
</comment>
<keyword evidence="3" id="KW-1185">Reference proteome</keyword>
<dbReference type="AlphaFoldDB" id="S0NZW0"/>
<evidence type="ECO:0000313" key="3">
    <source>
        <dbReference type="Proteomes" id="UP000015961"/>
    </source>
</evidence>
<proteinExistence type="predicted"/>
<dbReference type="RefSeq" id="WP_016184655.1">
    <property type="nucleotide sequence ID" value="NZ_ASWO01000001.1"/>
</dbReference>
<keyword evidence="1" id="KW-0812">Transmembrane</keyword>